<dbReference type="Gene3D" id="1.20.1510.10">
    <property type="entry name" value="Cation efflux protein transmembrane domain"/>
    <property type="match status" value="1"/>
</dbReference>
<evidence type="ECO:0000256" key="14">
    <source>
        <dbReference type="SAM" id="MobiDB-lite"/>
    </source>
</evidence>
<dbReference type="PANTHER" id="PTHR22846:SF2">
    <property type="entry name" value="F-BOX-LIKE_WD REPEAT-CONTAINING PROTEIN EBI"/>
    <property type="match status" value="1"/>
</dbReference>
<keyword evidence="9 15" id="KW-1133">Transmembrane helix</keyword>
<evidence type="ECO:0000313" key="19">
    <source>
        <dbReference type="Proteomes" id="UP000663823"/>
    </source>
</evidence>
<feature type="repeat" description="WD" evidence="13">
    <location>
        <begin position="676"/>
        <end position="726"/>
    </location>
</feature>
<reference evidence="18" key="1">
    <citation type="submission" date="2021-02" db="EMBL/GenBank/DDBJ databases">
        <authorList>
            <person name="Nowell W R."/>
        </authorList>
    </citation>
    <scope>NUCLEOTIDE SEQUENCE</scope>
</reference>
<feature type="domain" description="Cation efflux protein cytoplasmic" evidence="17">
    <location>
        <begin position="312"/>
        <end position="375"/>
    </location>
</feature>
<dbReference type="CDD" id="cd00200">
    <property type="entry name" value="WD40"/>
    <property type="match status" value="1"/>
</dbReference>
<dbReference type="NCBIfam" id="TIGR01297">
    <property type="entry name" value="CDF"/>
    <property type="match status" value="1"/>
</dbReference>
<dbReference type="InterPro" id="IPR015943">
    <property type="entry name" value="WD40/YVTN_repeat-like_dom_sf"/>
</dbReference>
<proteinExistence type="inferred from homology"/>
<dbReference type="SUPFAM" id="SSF50978">
    <property type="entry name" value="WD40 repeat-like"/>
    <property type="match status" value="1"/>
</dbReference>
<dbReference type="InterPro" id="IPR020472">
    <property type="entry name" value="WD40_PAC1"/>
</dbReference>
<evidence type="ECO:0000256" key="13">
    <source>
        <dbReference type="PROSITE-ProRule" id="PRU00221"/>
    </source>
</evidence>
<dbReference type="Pfam" id="PF01545">
    <property type="entry name" value="Cation_efflux"/>
    <property type="match status" value="1"/>
</dbReference>
<name>A0A818M591_9BILA</name>
<dbReference type="AlphaFoldDB" id="A0A818M591"/>
<dbReference type="GO" id="GO:0008324">
    <property type="term" value="F:monoatomic cation transmembrane transporter activity"/>
    <property type="evidence" value="ECO:0007669"/>
    <property type="project" value="InterPro"/>
</dbReference>
<evidence type="ECO:0000256" key="15">
    <source>
        <dbReference type="SAM" id="Phobius"/>
    </source>
</evidence>
<evidence type="ECO:0000256" key="3">
    <source>
        <dbReference type="ARBA" id="ARBA00008873"/>
    </source>
</evidence>
<feature type="domain" description="Cation efflux protein transmembrane" evidence="16">
    <location>
        <begin position="27"/>
        <end position="298"/>
    </location>
</feature>
<dbReference type="SUPFAM" id="SSF160240">
    <property type="entry name" value="Cation efflux protein cytoplasmic domain-like"/>
    <property type="match status" value="1"/>
</dbReference>
<evidence type="ECO:0000256" key="7">
    <source>
        <dbReference type="ARBA" id="ARBA00022737"/>
    </source>
</evidence>
<dbReference type="InterPro" id="IPR001680">
    <property type="entry name" value="WD40_rpt"/>
</dbReference>
<dbReference type="PRINTS" id="PR00320">
    <property type="entry name" value="GPROTEINBRPT"/>
</dbReference>
<dbReference type="Pfam" id="PF00400">
    <property type="entry name" value="WD40"/>
    <property type="match status" value="7"/>
</dbReference>
<evidence type="ECO:0000256" key="4">
    <source>
        <dbReference type="ARBA" id="ARBA00022448"/>
    </source>
</evidence>
<dbReference type="InterPro" id="IPR002524">
    <property type="entry name" value="Cation_efflux"/>
</dbReference>
<evidence type="ECO:0000256" key="2">
    <source>
        <dbReference type="ARBA" id="ARBA00004141"/>
    </source>
</evidence>
<feature type="repeat" description="WD" evidence="13">
    <location>
        <begin position="457"/>
        <end position="498"/>
    </location>
</feature>
<dbReference type="InterPro" id="IPR045183">
    <property type="entry name" value="Ebi-like"/>
</dbReference>
<dbReference type="SMART" id="SM00320">
    <property type="entry name" value="WD40"/>
    <property type="match status" value="8"/>
</dbReference>
<feature type="repeat" description="WD" evidence="13">
    <location>
        <begin position="517"/>
        <end position="542"/>
    </location>
</feature>
<keyword evidence="5 13" id="KW-0853">WD repeat</keyword>
<feature type="repeat" description="WD" evidence="13">
    <location>
        <begin position="551"/>
        <end position="592"/>
    </location>
</feature>
<dbReference type="InterPro" id="IPR019775">
    <property type="entry name" value="WD40_repeat_CS"/>
</dbReference>
<dbReference type="GO" id="GO:0006357">
    <property type="term" value="P:regulation of transcription by RNA polymerase II"/>
    <property type="evidence" value="ECO:0007669"/>
    <property type="project" value="TreeGrafter"/>
</dbReference>
<protein>
    <submittedName>
        <fullName evidence="18">Uncharacterized protein</fullName>
    </submittedName>
</protein>
<feature type="region of interest" description="Disordered" evidence="14">
    <location>
        <begin position="408"/>
        <end position="437"/>
    </location>
</feature>
<evidence type="ECO:0000259" key="17">
    <source>
        <dbReference type="Pfam" id="PF16916"/>
    </source>
</evidence>
<evidence type="ECO:0000313" key="18">
    <source>
        <dbReference type="EMBL" id="CAF3582474.1"/>
    </source>
</evidence>
<keyword evidence="6 15" id="KW-0812">Transmembrane</keyword>
<comment type="similarity">
    <text evidence="12">Belongs to the WD repeat EBI family.</text>
</comment>
<sequence length="803" mass="88648">MAHHKHSHQEGKSFLHASKTCRLGTVLVLTIGFFFVELICGYIVHSVAIFADAIHMLSDSGALIIAMVSVRISKRKSAKNTFGWVRAQELGAMVNCILLMSLCFTILVQAVKRLISIEPVERDKLTLYIVVGIIGLAINLMALIILRGDMAHGHSHGSNKNKSKDKHDNKKDEDSVEIGEGEHLCDDEPADTVVNHGHSHDSKPSTLDNGKTKNVDKKSEKKKRKGLDGGQMNIRGAFLHVLNDALGSVIVVLAGLAIRQWPDKAWVNYIDPIASLLMLSMIVVFTIPLLREAALVLLQTAPMHIEVADLQKRLVEQVPGVLAVHEFHVWQLSGSKIIASAHIRCHNLSEYMAVAEQVKDFFHKEGIHSTTIQPEFIDQEIISGTVDDKECILECLKDCIPKPEPMDFETSNSIHHHPNYSRNPTPNSLSVQSGSSNSHNLMTNGTVDIPPNRVTVLRGHESEVFICAWNPTHDLLASGSGDSTARIWNLQGTREPEMILRHCIRRGDTQVPSNKDVTSLDWNPSGTQLATGSYDGYARIWSSDGNLASTLGQHKGPIFALKWNKKGNYILSAGVDRTTIIWDANSGHCEQQFAFHTAPALDVDWQSDITFASCSTDQKIHVCRLGETRPVKTFHGHQNEVNAIKWDPQGRLLASCSDDMTLKIWAMTKDTPVHNLQAHNKEIYTIKWSPTGPGTMNPNATLLLASASFDSTVRLWDVERGLCQSTLVKHSEPVYSVAFSPDGRLLATGSFDKAIHIWDIARGEIVHSYRGTGGIFEVCWNSRGTRVGASASDGTVCVLDLRK</sequence>
<feature type="compositionally biased region" description="Low complexity" evidence="14">
    <location>
        <begin position="427"/>
        <end position="437"/>
    </location>
</feature>
<keyword evidence="7" id="KW-0677">Repeat</keyword>
<keyword evidence="4" id="KW-0813">Transport</keyword>
<dbReference type="EMBL" id="CAJOAX010000398">
    <property type="protein sequence ID" value="CAF3582474.1"/>
    <property type="molecule type" value="Genomic_DNA"/>
</dbReference>
<dbReference type="InterPro" id="IPR036322">
    <property type="entry name" value="WD40_repeat_dom_sf"/>
</dbReference>
<feature type="transmembrane region" description="Helical" evidence="15">
    <location>
        <begin position="273"/>
        <end position="290"/>
    </location>
</feature>
<dbReference type="PROSITE" id="PS50082">
    <property type="entry name" value="WD_REPEATS_2"/>
    <property type="match status" value="6"/>
</dbReference>
<feature type="repeat" description="WD" evidence="13">
    <location>
        <begin position="727"/>
        <end position="768"/>
    </location>
</feature>
<comment type="caution">
    <text evidence="18">The sequence shown here is derived from an EMBL/GenBank/DDBJ whole genome shotgun (WGS) entry which is preliminary data.</text>
</comment>
<feature type="compositionally biased region" description="Basic and acidic residues" evidence="14">
    <location>
        <begin position="210"/>
        <end position="219"/>
    </location>
</feature>
<feature type="compositionally biased region" description="Basic residues" evidence="14">
    <location>
        <begin position="153"/>
        <end position="164"/>
    </location>
</feature>
<dbReference type="InterPro" id="IPR027470">
    <property type="entry name" value="Cation_efflux_CTD"/>
</dbReference>
<dbReference type="InterPro" id="IPR058533">
    <property type="entry name" value="Cation_efflux_TM"/>
</dbReference>
<evidence type="ECO:0000256" key="6">
    <source>
        <dbReference type="ARBA" id="ARBA00022692"/>
    </source>
</evidence>
<dbReference type="InterPro" id="IPR036837">
    <property type="entry name" value="Cation_efflux_CTD_sf"/>
</dbReference>
<dbReference type="GO" id="GO:0016020">
    <property type="term" value="C:membrane"/>
    <property type="evidence" value="ECO:0007669"/>
    <property type="project" value="UniProtKB-SubCell"/>
</dbReference>
<evidence type="ECO:0000256" key="12">
    <source>
        <dbReference type="ARBA" id="ARBA00025741"/>
    </source>
</evidence>
<feature type="transmembrane region" description="Helical" evidence="15">
    <location>
        <begin position="21"/>
        <end position="44"/>
    </location>
</feature>
<organism evidence="18 19">
    <name type="scientific">Rotaria sordida</name>
    <dbReference type="NCBI Taxonomy" id="392033"/>
    <lineage>
        <taxon>Eukaryota</taxon>
        <taxon>Metazoa</taxon>
        <taxon>Spiralia</taxon>
        <taxon>Gnathifera</taxon>
        <taxon>Rotifera</taxon>
        <taxon>Eurotatoria</taxon>
        <taxon>Bdelloidea</taxon>
        <taxon>Philodinida</taxon>
        <taxon>Philodinidae</taxon>
        <taxon>Rotaria</taxon>
    </lineage>
</organism>
<dbReference type="SUPFAM" id="SSF161111">
    <property type="entry name" value="Cation efflux protein transmembrane domain-like"/>
    <property type="match status" value="1"/>
</dbReference>
<dbReference type="Pfam" id="PF16916">
    <property type="entry name" value="ZT_dimer"/>
    <property type="match status" value="1"/>
</dbReference>
<keyword evidence="11" id="KW-0539">Nucleus</keyword>
<dbReference type="InterPro" id="IPR027469">
    <property type="entry name" value="Cation_efflux_TMD_sf"/>
</dbReference>
<gene>
    <name evidence="18" type="ORF">OTI717_LOCUS5879</name>
</gene>
<dbReference type="FunFam" id="2.130.10.10:FF:002234">
    <property type="entry name" value="F-box-like/WD repeat-containing protein TBL1XR1"/>
    <property type="match status" value="1"/>
</dbReference>
<dbReference type="PROSITE" id="PS00678">
    <property type="entry name" value="WD_REPEATS_1"/>
    <property type="match status" value="4"/>
</dbReference>
<comment type="subcellular location">
    <subcellularLocation>
        <location evidence="2">Membrane</location>
        <topology evidence="2">Multi-pass membrane protein</topology>
    </subcellularLocation>
    <subcellularLocation>
        <location evidence="1">Nucleus</location>
    </subcellularLocation>
</comment>
<evidence type="ECO:0000256" key="8">
    <source>
        <dbReference type="ARBA" id="ARBA00022786"/>
    </source>
</evidence>
<dbReference type="PANTHER" id="PTHR22846">
    <property type="entry name" value="WD40 REPEAT PROTEIN"/>
    <property type="match status" value="1"/>
</dbReference>
<evidence type="ECO:0000256" key="1">
    <source>
        <dbReference type="ARBA" id="ARBA00004123"/>
    </source>
</evidence>
<feature type="transmembrane region" description="Helical" evidence="15">
    <location>
        <begin position="241"/>
        <end position="261"/>
    </location>
</feature>
<dbReference type="Gene3D" id="2.130.10.10">
    <property type="entry name" value="YVTN repeat-like/Quinoprotein amine dehydrogenase"/>
    <property type="match status" value="1"/>
</dbReference>
<feature type="region of interest" description="Disordered" evidence="14">
    <location>
        <begin position="153"/>
        <end position="228"/>
    </location>
</feature>
<evidence type="ECO:0000256" key="5">
    <source>
        <dbReference type="ARBA" id="ARBA00022574"/>
    </source>
</evidence>
<accession>A0A818M591</accession>
<dbReference type="Proteomes" id="UP000663823">
    <property type="component" value="Unassembled WGS sequence"/>
</dbReference>
<evidence type="ECO:0000256" key="9">
    <source>
        <dbReference type="ARBA" id="ARBA00022989"/>
    </source>
</evidence>
<comment type="similarity">
    <text evidence="3">Belongs to the cation diffusion facilitator (CDF) transporter (TC 2.A.4) family. SLC30A subfamily.</text>
</comment>
<evidence type="ECO:0000256" key="11">
    <source>
        <dbReference type="ARBA" id="ARBA00023242"/>
    </source>
</evidence>
<evidence type="ECO:0000259" key="16">
    <source>
        <dbReference type="Pfam" id="PF01545"/>
    </source>
</evidence>
<evidence type="ECO:0000256" key="10">
    <source>
        <dbReference type="ARBA" id="ARBA00023136"/>
    </source>
</evidence>
<feature type="transmembrane region" description="Helical" evidence="15">
    <location>
        <begin position="90"/>
        <end position="110"/>
    </location>
</feature>
<keyword evidence="10 15" id="KW-0472">Membrane</keyword>
<dbReference type="GO" id="GO:0003714">
    <property type="term" value="F:transcription corepressor activity"/>
    <property type="evidence" value="ECO:0007669"/>
    <property type="project" value="InterPro"/>
</dbReference>
<dbReference type="PROSITE" id="PS50294">
    <property type="entry name" value="WD_REPEATS_REGION"/>
    <property type="match status" value="6"/>
</dbReference>
<feature type="transmembrane region" description="Helical" evidence="15">
    <location>
        <begin position="125"/>
        <end position="146"/>
    </location>
</feature>
<feature type="repeat" description="WD" evidence="13">
    <location>
        <begin position="634"/>
        <end position="675"/>
    </location>
</feature>
<dbReference type="GO" id="GO:0000118">
    <property type="term" value="C:histone deacetylase complex"/>
    <property type="evidence" value="ECO:0007669"/>
    <property type="project" value="TreeGrafter"/>
</dbReference>
<keyword evidence="8" id="KW-0833">Ubl conjugation pathway</keyword>